<gene>
    <name evidence="1" type="ORF">UR52_C0022G0003</name>
</gene>
<dbReference type="EMBL" id="LBPN01000022">
    <property type="protein sequence ID" value="KKP58096.1"/>
    <property type="molecule type" value="Genomic_DNA"/>
</dbReference>
<reference evidence="1 2" key="1">
    <citation type="journal article" date="2015" name="Nature">
        <title>rRNA introns, odd ribosomes, and small enigmatic genomes across a large radiation of phyla.</title>
        <authorList>
            <person name="Brown C.T."/>
            <person name="Hug L.A."/>
            <person name="Thomas B.C."/>
            <person name="Sharon I."/>
            <person name="Castelle C.J."/>
            <person name="Singh A."/>
            <person name="Wilkins M.J."/>
            <person name="Williams K.H."/>
            <person name="Banfield J.F."/>
        </authorList>
    </citation>
    <scope>NUCLEOTIDE SEQUENCE [LARGE SCALE GENOMIC DNA]</scope>
</reference>
<organism evidence="1 2">
    <name type="scientific">Candidatus Gottesmanbacteria bacterium GW2011_GWA1_34_13</name>
    <dbReference type="NCBI Taxonomy" id="1618434"/>
    <lineage>
        <taxon>Bacteria</taxon>
        <taxon>Candidatus Gottesmaniibacteriota</taxon>
    </lineage>
</organism>
<dbReference type="Proteomes" id="UP000034176">
    <property type="component" value="Unassembled WGS sequence"/>
</dbReference>
<evidence type="ECO:0000313" key="1">
    <source>
        <dbReference type="EMBL" id="KKP58096.1"/>
    </source>
</evidence>
<comment type="caution">
    <text evidence="1">The sequence shown here is derived from an EMBL/GenBank/DDBJ whole genome shotgun (WGS) entry which is preliminary data.</text>
</comment>
<dbReference type="STRING" id="1618434.UR52_C0022G0003"/>
<dbReference type="AlphaFoldDB" id="A0A0G0B374"/>
<evidence type="ECO:0008006" key="3">
    <source>
        <dbReference type="Google" id="ProtNLM"/>
    </source>
</evidence>
<proteinExistence type="predicted"/>
<accession>A0A0G0B374</accession>
<evidence type="ECO:0000313" key="2">
    <source>
        <dbReference type="Proteomes" id="UP000034176"/>
    </source>
</evidence>
<name>A0A0G0B374_9BACT</name>
<sequence>MTNQIILASLAMDLKRAALGLNRKSYPMAQRFLLEAIKRKKELNQQTLLPYIKEVLNQIEQLPNRDINHQSEDALMYSTLIQNYAVNNKT</sequence>
<protein>
    <recommendedName>
        <fullName evidence="3">Bacteriocin immunity protein</fullName>
    </recommendedName>
</protein>